<evidence type="ECO:0000256" key="9">
    <source>
        <dbReference type="PIRNR" id="PIRNR001332"/>
    </source>
</evidence>
<dbReference type="InterPro" id="IPR005128">
    <property type="entry name" value="Acetolactate_a_deCO2ase"/>
</dbReference>
<dbReference type="Proteomes" id="UP000190669">
    <property type="component" value="Unassembled WGS sequence"/>
</dbReference>
<dbReference type="PIRSF" id="PIRSF001332">
    <property type="entry name" value="Acetolac_decarb"/>
    <property type="match status" value="1"/>
</dbReference>
<evidence type="ECO:0000313" key="11">
    <source>
        <dbReference type="EMBL" id="SKB95542.1"/>
    </source>
</evidence>
<keyword evidence="8 9" id="KW-0456">Lyase</keyword>
<dbReference type="PANTHER" id="PTHR35524">
    <property type="entry name" value="ALPHA-ACETOLACTATE DECARBOXYLASE"/>
    <property type="match status" value="1"/>
</dbReference>
<evidence type="ECO:0000256" key="8">
    <source>
        <dbReference type="ARBA" id="ARBA00023239"/>
    </source>
</evidence>
<dbReference type="KEGG" id="cbp:EB354_11550"/>
<dbReference type="Pfam" id="PF03306">
    <property type="entry name" value="AAL_decarboxy"/>
    <property type="match status" value="1"/>
</dbReference>
<dbReference type="GO" id="GO:0045151">
    <property type="term" value="P:acetoin biosynthetic process"/>
    <property type="evidence" value="ECO:0007669"/>
    <property type="project" value="UniProtKB-UniRule"/>
</dbReference>
<comment type="similarity">
    <text evidence="3 9">Belongs to the alpha-acetolactate decarboxylase family.</text>
</comment>
<evidence type="ECO:0000256" key="4">
    <source>
        <dbReference type="ARBA" id="ARBA00013204"/>
    </source>
</evidence>
<feature type="signal peptide" evidence="10">
    <location>
        <begin position="1"/>
        <end position="21"/>
    </location>
</feature>
<evidence type="ECO:0000256" key="7">
    <source>
        <dbReference type="ARBA" id="ARBA00023061"/>
    </source>
</evidence>
<dbReference type="CDD" id="cd17299">
    <property type="entry name" value="acetolactate_decarboxylase"/>
    <property type="match status" value="1"/>
</dbReference>
<dbReference type="SUPFAM" id="SSF117856">
    <property type="entry name" value="AF0104/ALDC/Ptd012-like"/>
    <property type="match status" value="1"/>
</dbReference>
<accession>A0AAX2IM85</accession>
<dbReference type="EC" id="4.1.1.5" evidence="4 9"/>
<evidence type="ECO:0000313" key="13">
    <source>
        <dbReference type="Proteomes" id="UP000190669"/>
    </source>
</evidence>
<gene>
    <name evidence="12" type="primary">aldC</name>
    <name evidence="12" type="ORF">NCTC11212_02424</name>
    <name evidence="11" type="ORF">SAMN05421800_11667</name>
</gene>
<dbReference type="PANTHER" id="PTHR35524:SF1">
    <property type="entry name" value="ALPHA-ACETOLACTATE DECARBOXYLASE"/>
    <property type="match status" value="1"/>
</dbReference>
<dbReference type="Proteomes" id="UP000251937">
    <property type="component" value="Unassembled WGS sequence"/>
</dbReference>
<evidence type="ECO:0000256" key="5">
    <source>
        <dbReference type="ARBA" id="ARBA00020164"/>
    </source>
</evidence>
<evidence type="ECO:0000256" key="2">
    <source>
        <dbReference type="ARBA" id="ARBA00005170"/>
    </source>
</evidence>
<protein>
    <recommendedName>
        <fullName evidence="5 9">Alpha-acetolactate decarboxylase</fullName>
        <ecNumber evidence="4 9">4.1.1.5</ecNumber>
    </recommendedName>
</protein>
<dbReference type="EMBL" id="UAVR01000011">
    <property type="protein sequence ID" value="SQA90212.1"/>
    <property type="molecule type" value="Genomic_DNA"/>
</dbReference>
<reference evidence="11 13" key="1">
    <citation type="submission" date="2017-02" db="EMBL/GenBank/DDBJ databases">
        <authorList>
            <person name="Varghese N."/>
            <person name="Submissions S."/>
        </authorList>
    </citation>
    <scope>NUCLEOTIDE SEQUENCE [LARGE SCALE GENOMIC DNA]</scope>
    <source>
        <strain evidence="11 13">DSM 16775</strain>
    </source>
</reference>
<organism evidence="12 14">
    <name type="scientific">Chryseobacterium balustinum</name>
    <dbReference type="NCBI Taxonomy" id="246"/>
    <lineage>
        <taxon>Bacteria</taxon>
        <taxon>Pseudomonadati</taxon>
        <taxon>Bacteroidota</taxon>
        <taxon>Flavobacteriia</taxon>
        <taxon>Flavobacteriales</taxon>
        <taxon>Weeksellaceae</taxon>
        <taxon>Chryseobacterium group</taxon>
        <taxon>Chryseobacterium</taxon>
    </lineage>
</organism>
<evidence type="ECO:0000256" key="1">
    <source>
        <dbReference type="ARBA" id="ARBA00001784"/>
    </source>
</evidence>
<dbReference type="RefSeq" id="WP_079466186.1">
    <property type="nucleotide sequence ID" value="NZ_CP033934.1"/>
</dbReference>
<evidence type="ECO:0000313" key="14">
    <source>
        <dbReference type="Proteomes" id="UP000251937"/>
    </source>
</evidence>
<dbReference type="GO" id="GO:0047605">
    <property type="term" value="F:acetolactate decarboxylase activity"/>
    <property type="evidence" value="ECO:0007669"/>
    <property type="project" value="UniProtKB-UniRule"/>
</dbReference>
<evidence type="ECO:0000313" key="12">
    <source>
        <dbReference type="EMBL" id="SQA90212.1"/>
    </source>
</evidence>
<dbReference type="NCBIfam" id="TIGR01252">
    <property type="entry name" value="acetolac_decarb"/>
    <property type="match status" value="1"/>
</dbReference>
<comment type="pathway">
    <text evidence="2 9">Polyol metabolism; (R,R)-butane-2,3-diol biosynthesis; (R,R)-butane-2,3-diol from pyruvate: step 2/3.</text>
</comment>
<comment type="catalytic activity">
    <reaction evidence="1 9">
        <text>(2S)-2-acetolactate + H(+) = (R)-acetoin + CO2</text>
        <dbReference type="Rhea" id="RHEA:21580"/>
        <dbReference type="ChEBI" id="CHEBI:15378"/>
        <dbReference type="ChEBI" id="CHEBI:15686"/>
        <dbReference type="ChEBI" id="CHEBI:16526"/>
        <dbReference type="ChEBI" id="CHEBI:58476"/>
        <dbReference type="EC" id="4.1.1.5"/>
    </reaction>
</comment>
<evidence type="ECO:0000256" key="3">
    <source>
        <dbReference type="ARBA" id="ARBA00007106"/>
    </source>
</evidence>
<feature type="chain" id="PRO_5043556142" description="Alpha-acetolactate decarboxylase" evidence="10">
    <location>
        <begin position="22"/>
        <end position="267"/>
    </location>
</feature>
<dbReference type="AlphaFoldDB" id="A0AAX2IM85"/>
<keyword evidence="10" id="KW-0732">Signal</keyword>
<keyword evidence="13" id="KW-1185">Reference proteome</keyword>
<dbReference type="Gene3D" id="3.30.1330.80">
    <property type="entry name" value="Hypothetical protein, similar to alpha- acetolactate decarboxylase, domain 2"/>
    <property type="match status" value="2"/>
</dbReference>
<evidence type="ECO:0000256" key="6">
    <source>
        <dbReference type="ARBA" id="ARBA00022793"/>
    </source>
</evidence>
<proteinExistence type="inferred from homology"/>
<comment type="caution">
    <text evidence="12">The sequence shown here is derived from an EMBL/GenBank/DDBJ whole genome shotgun (WGS) entry which is preliminary data.</text>
</comment>
<keyword evidence="6 9" id="KW-0210">Decarboxylase</keyword>
<keyword evidence="7 9" id="KW-0005">Acetoin biosynthesis</keyword>
<name>A0AAX2IM85_9FLAO</name>
<sequence>MKKIFLKLALLVAVVPLVSCTAKQIKTANKKSAPNDRIWHYSTIDAMRRGIYEGTHTVKELKDHGDFGLGTFNHLNGELIALDGIIYRIPPSGKVEVASEDLKSPFTSLTFFKADLVKTINFTGTFEELQEKILPMFSTQNLPYAIKIEAKWSDITVGGAEPISPSDTTELATLMKARPQYKSENIKGTMVGYFTPSLLSNIDLSPFHFHFISDDRTFAGHLMSGQLKNAEIKIYLNEKSGYDVELLRDNARFRQLKFESKSDSSAY</sequence>
<dbReference type="EMBL" id="FUZE01000016">
    <property type="protein sequence ID" value="SKB95542.1"/>
    <property type="molecule type" value="Genomic_DNA"/>
</dbReference>
<evidence type="ECO:0000256" key="10">
    <source>
        <dbReference type="SAM" id="SignalP"/>
    </source>
</evidence>
<reference evidence="12 14" key="2">
    <citation type="submission" date="2018-06" db="EMBL/GenBank/DDBJ databases">
        <authorList>
            <consortium name="Pathogen Informatics"/>
            <person name="Doyle S."/>
        </authorList>
    </citation>
    <scope>NUCLEOTIDE SEQUENCE [LARGE SCALE GENOMIC DNA]</scope>
    <source>
        <strain evidence="12 14">NCTC11212</strain>
    </source>
</reference>